<keyword evidence="7 12" id="KW-0418">Kinase</keyword>
<organism evidence="12 14">
    <name type="scientific">Rubrobacter radiotolerans</name>
    <name type="common">Arthrobacter radiotolerans</name>
    <dbReference type="NCBI Taxonomy" id="42256"/>
    <lineage>
        <taxon>Bacteria</taxon>
        <taxon>Bacillati</taxon>
        <taxon>Actinomycetota</taxon>
        <taxon>Rubrobacteria</taxon>
        <taxon>Rubrobacterales</taxon>
        <taxon>Rubrobacteraceae</taxon>
        <taxon>Rubrobacter</taxon>
    </lineage>
</organism>
<dbReference type="Pfam" id="PF02518">
    <property type="entry name" value="HATPase_c"/>
    <property type="match status" value="1"/>
</dbReference>
<evidence type="ECO:0000256" key="3">
    <source>
        <dbReference type="ARBA" id="ARBA00004236"/>
    </source>
</evidence>
<evidence type="ECO:0000313" key="14">
    <source>
        <dbReference type="Proteomes" id="UP000025229"/>
    </source>
</evidence>
<evidence type="ECO:0000256" key="8">
    <source>
        <dbReference type="ARBA" id="ARBA00023012"/>
    </source>
</evidence>
<proteinExistence type="predicted"/>
<dbReference type="InterPro" id="IPR005467">
    <property type="entry name" value="His_kinase_dom"/>
</dbReference>
<evidence type="ECO:0000256" key="2">
    <source>
        <dbReference type="ARBA" id="ARBA00001968"/>
    </source>
</evidence>
<dbReference type="EC" id="2.7.13.3" evidence="4"/>
<keyword evidence="5" id="KW-0597">Phosphoprotein</keyword>
<reference evidence="12 14" key="1">
    <citation type="submission" date="2014-03" db="EMBL/GenBank/DDBJ databases">
        <title>Complete genome sequence of the Radio-Resistant Rubrobacter radiotolerans RSPS-4.</title>
        <authorList>
            <person name="Egas C.C."/>
            <person name="Barroso C.C."/>
            <person name="Froufe H.J.C."/>
            <person name="Pacheco J.J."/>
            <person name="Albuquerque L.L."/>
            <person name="da Costa M.M.S."/>
        </authorList>
    </citation>
    <scope>NUCLEOTIDE SEQUENCE [LARGE SCALE GENOMIC DNA]</scope>
    <source>
        <strain evidence="12 14">RSPS-4</strain>
        <plasmid evidence="12 14">2</plasmid>
    </source>
</reference>
<dbReference type="Gene3D" id="1.10.287.130">
    <property type="match status" value="1"/>
</dbReference>
<dbReference type="PANTHER" id="PTHR43711">
    <property type="entry name" value="TWO-COMPONENT HISTIDINE KINASE"/>
    <property type="match status" value="1"/>
</dbReference>
<dbReference type="CDD" id="cd00082">
    <property type="entry name" value="HisKA"/>
    <property type="match status" value="1"/>
</dbReference>
<gene>
    <name evidence="12" type="ORF">RradSPS_3048</name>
    <name evidence="13" type="ORF">SIL72_15675</name>
</gene>
<keyword evidence="10" id="KW-0812">Transmembrane</keyword>
<dbReference type="HOGENOM" id="CLU_573501_0_0_11"/>
<dbReference type="Pfam" id="PF00512">
    <property type="entry name" value="HisKA"/>
    <property type="match status" value="1"/>
</dbReference>
<keyword evidence="10" id="KW-1133">Transmembrane helix</keyword>
<dbReference type="KEGG" id="rrd:RradSPS_3048"/>
<dbReference type="InterPro" id="IPR050736">
    <property type="entry name" value="Sensor_HK_Regulatory"/>
</dbReference>
<dbReference type="SMART" id="SM00388">
    <property type="entry name" value="HisKA"/>
    <property type="match status" value="1"/>
</dbReference>
<dbReference type="EMBL" id="JAWXXX010000003">
    <property type="protein sequence ID" value="MDX5895467.1"/>
    <property type="molecule type" value="Genomic_DNA"/>
</dbReference>
<comment type="catalytic activity">
    <reaction evidence="1">
        <text>ATP + protein L-histidine = ADP + protein N-phospho-L-histidine.</text>
        <dbReference type="EC" id="2.7.13.3"/>
    </reaction>
</comment>
<keyword evidence="6" id="KW-0808">Transferase</keyword>
<feature type="transmembrane region" description="Helical" evidence="10">
    <location>
        <begin position="155"/>
        <end position="178"/>
    </location>
</feature>
<comment type="cofactor">
    <cofactor evidence="2">
        <name>a divalent metal cation</name>
        <dbReference type="ChEBI" id="CHEBI:60240"/>
    </cofactor>
</comment>
<dbReference type="AlphaFoldDB" id="A0A023X7Y6"/>
<dbReference type="InterPro" id="IPR004358">
    <property type="entry name" value="Sig_transdc_His_kin-like_C"/>
</dbReference>
<dbReference type="InterPro" id="IPR036890">
    <property type="entry name" value="HATPase_C_sf"/>
</dbReference>
<dbReference type="CDD" id="cd00075">
    <property type="entry name" value="HATPase"/>
    <property type="match status" value="1"/>
</dbReference>
<dbReference type="SMART" id="SM00387">
    <property type="entry name" value="HATPase_c"/>
    <property type="match status" value="1"/>
</dbReference>
<evidence type="ECO:0000256" key="5">
    <source>
        <dbReference type="ARBA" id="ARBA00022553"/>
    </source>
</evidence>
<evidence type="ECO:0000256" key="6">
    <source>
        <dbReference type="ARBA" id="ARBA00022679"/>
    </source>
</evidence>
<dbReference type="SUPFAM" id="SSF47384">
    <property type="entry name" value="Homodimeric domain of signal transducing histidine kinase"/>
    <property type="match status" value="1"/>
</dbReference>
<dbReference type="FunFam" id="3.30.565.10:FF:000006">
    <property type="entry name" value="Sensor histidine kinase WalK"/>
    <property type="match status" value="1"/>
</dbReference>
<keyword evidence="9 10" id="KW-0472">Membrane</keyword>
<dbReference type="RefSeq" id="WP_051590070.1">
    <property type="nucleotide sequence ID" value="NZ_CP007516.1"/>
</dbReference>
<dbReference type="PROSITE" id="PS50109">
    <property type="entry name" value="HIS_KIN"/>
    <property type="match status" value="1"/>
</dbReference>
<evidence type="ECO:0000256" key="7">
    <source>
        <dbReference type="ARBA" id="ARBA00022777"/>
    </source>
</evidence>
<dbReference type="InterPro" id="IPR003594">
    <property type="entry name" value="HATPase_dom"/>
</dbReference>
<keyword evidence="8" id="KW-0902">Two-component regulatory system</keyword>
<evidence type="ECO:0000313" key="12">
    <source>
        <dbReference type="EMBL" id="AHY48331.1"/>
    </source>
</evidence>
<feature type="transmembrane region" description="Helical" evidence="10">
    <location>
        <begin position="12"/>
        <end position="33"/>
    </location>
</feature>
<geneLocation type="plasmid" evidence="12">
    <name>2</name>
</geneLocation>
<dbReference type="EMBL" id="CP007516">
    <property type="protein sequence ID" value="AHY48331.1"/>
    <property type="molecule type" value="Genomic_DNA"/>
</dbReference>
<comment type="subcellular location">
    <subcellularLocation>
        <location evidence="3">Cell membrane</location>
    </subcellularLocation>
</comment>
<evidence type="ECO:0000256" key="9">
    <source>
        <dbReference type="ARBA" id="ARBA00023136"/>
    </source>
</evidence>
<dbReference type="Gene3D" id="3.30.565.10">
    <property type="entry name" value="Histidine kinase-like ATPase, C-terminal domain"/>
    <property type="match status" value="1"/>
</dbReference>
<protein>
    <recommendedName>
        <fullName evidence="4">histidine kinase</fullName>
        <ecNumber evidence="4">2.7.13.3</ecNumber>
    </recommendedName>
</protein>
<name>A0A023X7Y6_RUBRA</name>
<dbReference type="OrthoDB" id="9786919at2"/>
<dbReference type="InterPro" id="IPR003661">
    <property type="entry name" value="HisK_dim/P_dom"/>
</dbReference>
<dbReference type="FunFam" id="1.10.287.130:FF:000001">
    <property type="entry name" value="Two-component sensor histidine kinase"/>
    <property type="match status" value="1"/>
</dbReference>
<keyword evidence="12" id="KW-0614">Plasmid</keyword>
<keyword evidence="14" id="KW-1185">Reference proteome</keyword>
<dbReference type="SUPFAM" id="SSF55874">
    <property type="entry name" value="ATPase domain of HSP90 chaperone/DNA topoisomerase II/histidine kinase"/>
    <property type="match status" value="1"/>
</dbReference>
<dbReference type="GO" id="GO:0000155">
    <property type="term" value="F:phosphorelay sensor kinase activity"/>
    <property type="evidence" value="ECO:0007669"/>
    <property type="project" value="InterPro"/>
</dbReference>
<dbReference type="GO" id="GO:0005886">
    <property type="term" value="C:plasma membrane"/>
    <property type="evidence" value="ECO:0007669"/>
    <property type="project" value="UniProtKB-SubCell"/>
</dbReference>
<dbReference type="PANTHER" id="PTHR43711:SF1">
    <property type="entry name" value="HISTIDINE KINASE 1"/>
    <property type="match status" value="1"/>
</dbReference>
<evidence type="ECO:0000256" key="10">
    <source>
        <dbReference type="SAM" id="Phobius"/>
    </source>
</evidence>
<evidence type="ECO:0000256" key="4">
    <source>
        <dbReference type="ARBA" id="ARBA00012438"/>
    </source>
</evidence>
<sequence>MNLDRLRLRLTLGYLGISAVILALVLVAAVVGFSRELIEQQDTLLLQEARNQSDNVLTGEHRPTLAEGSASYGWVALDPDAEVTESDPAAPALGLPDRDLARRTLEEDGPLSRTLGGESGRARAVSLPMYRDDELVGTLQYAGSLASTRERVVRLILILLPLGLGGLGLGALGGLFMAGRAVRPTRDAFERQRVFVADASHELKTPLTLIRADAEVLRRGLETEEDRHLADDLLGEVDRMDALISDLLLVARLDAGELSLSSEPFDLAEAAQRAAERSRQRARSAGVELATETVGSVPALGDAARTEQILIGLLDNALDHTPPNGRVTVRVSGGSEAACASVRDTGPGIPPESVPHVFERFYRADSARTSGGGTGLGLAIARDLARAQGGDLVVATGNAEKGARFDLTLPVPSSRLRGV</sequence>
<feature type="domain" description="Histidine kinase" evidence="11">
    <location>
        <begin position="198"/>
        <end position="413"/>
    </location>
</feature>
<evidence type="ECO:0000259" key="11">
    <source>
        <dbReference type="PROSITE" id="PS50109"/>
    </source>
</evidence>
<dbReference type="GO" id="GO:0005509">
    <property type="term" value="F:calcium ion binding"/>
    <property type="evidence" value="ECO:0007669"/>
    <property type="project" value="UniProtKB-ARBA"/>
</dbReference>
<dbReference type="PRINTS" id="PR00344">
    <property type="entry name" value="BCTRLSENSOR"/>
</dbReference>
<evidence type="ECO:0000313" key="13">
    <source>
        <dbReference type="EMBL" id="MDX5895467.1"/>
    </source>
</evidence>
<accession>A0A023X7Y6</accession>
<dbReference type="eggNOG" id="COG5002">
    <property type="taxonomic scope" value="Bacteria"/>
</dbReference>
<dbReference type="Proteomes" id="UP001281130">
    <property type="component" value="Unassembled WGS sequence"/>
</dbReference>
<evidence type="ECO:0000256" key="1">
    <source>
        <dbReference type="ARBA" id="ARBA00000085"/>
    </source>
</evidence>
<dbReference type="Proteomes" id="UP000025229">
    <property type="component" value="Plasmid 2"/>
</dbReference>
<dbReference type="InterPro" id="IPR036097">
    <property type="entry name" value="HisK_dim/P_sf"/>
</dbReference>
<reference evidence="13" key="2">
    <citation type="submission" date="2023-11" db="EMBL/GenBank/DDBJ databases">
        <title>MicrobeMod: A computational toolkit for identifying prokaryotic methylation and restriction-modification with nanopore sequencing.</title>
        <authorList>
            <person name="Crits-Christoph A."/>
            <person name="Kang S.C."/>
            <person name="Lee H."/>
            <person name="Ostrov N."/>
        </authorList>
    </citation>
    <scope>NUCLEOTIDE SEQUENCE</scope>
    <source>
        <strain evidence="13">ATCC 51242</strain>
    </source>
</reference>